<dbReference type="Gene3D" id="2.170.120.12">
    <property type="entry name" value="DNA-directed RNA polymerase, insert domain"/>
    <property type="match status" value="1"/>
</dbReference>
<feature type="region of interest" description="Alpha C-terminal domain (alpha-CTD)" evidence="11">
    <location>
        <begin position="253"/>
        <end position="323"/>
    </location>
</feature>
<dbReference type="Proteomes" id="UP000824135">
    <property type="component" value="Unassembled WGS sequence"/>
</dbReference>
<dbReference type="SUPFAM" id="SSF55257">
    <property type="entry name" value="RBP11-like subunits of RNA polymerase"/>
    <property type="match status" value="1"/>
</dbReference>
<dbReference type="EC" id="2.7.7.6" evidence="2 11"/>
<feature type="domain" description="DNA-directed RNA polymerase RpoA/D/Rpb3-type" evidence="12">
    <location>
        <begin position="23"/>
        <end position="235"/>
    </location>
</feature>
<dbReference type="Gene3D" id="3.30.1360.10">
    <property type="entry name" value="RNA polymerase, RBP11-like subunit"/>
    <property type="match status" value="1"/>
</dbReference>
<keyword evidence="4 11" id="KW-0240">DNA-directed RNA polymerase</keyword>
<dbReference type="SMART" id="SM00662">
    <property type="entry name" value="RPOLD"/>
    <property type="match status" value="1"/>
</dbReference>
<gene>
    <name evidence="11" type="primary">rpoA</name>
    <name evidence="13" type="ORF">H9728_04770</name>
</gene>
<evidence type="ECO:0000256" key="11">
    <source>
        <dbReference type="HAMAP-Rule" id="MF_00059"/>
    </source>
</evidence>
<sequence length="323" mass="35925">MIEMDMPKIEVVEEDRNGYPKSYAKIVVEPLEKGFGLTIGNCLRRILLSALPGAAVQGIRFYPDGLVKHEFSAIEGVKEDVPEIILNLKTLAIQTASVDKDFTKTVHLCKEGPAVIKGGDIVGQDAEVEVINKDQYVCTIDEGAKLDMEITIGRGRGYRGAGSNKNHPIGYIPIDSIYTPVKKVNYNVESTRVGQSIDYDKLIMEVETNGAFSAKEIVSLAAKIMQDHISLFVNLSDFIKGMDILVKNEDDKQQQVLAMAIEDMDLSVRSYNCLKRANIHTVEDLTKKTEEEMLKVRNLGRKSLDEVILKLASYGLSLEKKED</sequence>
<evidence type="ECO:0000256" key="9">
    <source>
        <dbReference type="ARBA" id="ARBA00033070"/>
    </source>
</evidence>
<keyword evidence="6 11" id="KW-0548">Nucleotidyltransferase</keyword>
<dbReference type="NCBIfam" id="NF003519">
    <property type="entry name" value="PRK05182.2-5"/>
    <property type="match status" value="1"/>
</dbReference>
<evidence type="ECO:0000256" key="7">
    <source>
        <dbReference type="ARBA" id="ARBA00023163"/>
    </source>
</evidence>
<evidence type="ECO:0000256" key="3">
    <source>
        <dbReference type="ARBA" id="ARBA00015972"/>
    </source>
</evidence>
<reference evidence="13" key="2">
    <citation type="submission" date="2021-04" db="EMBL/GenBank/DDBJ databases">
        <authorList>
            <person name="Gilroy R."/>
        </authorList>
    </citation>
    <scope>NUCLEOTIDE SEQUENCE</scope>
    <source>
        <strain evidence="13">CHK199-9574</strain>
    </source>
</reference>
<dbReference type="GO" id="GO:0003899">
    <property type="term" value="F:DNA-directed RNA polymerase activity"/>
    <property type="evidence" value="ECO:0007669"/>
    <property type="project" value="UniProtKB-UniRule"/>
</dbReference>
<evidence type="ECO:0000256" key="1">
    <source>
        <dbReference type="ARBA" id="ARBA00007123"/>
    </source>
</evidence>
<dbReference type="InterPro" id="IPR011773">
    <property type="entry name" value="DNA-dir_RpoA"/>
</dbReference>
<reference evidence="13" key="1">
    <citation type="journal article" date="2021" name="PeerJ">
        <title>Extensive microbial diversity within the chicken gut microbiome revealed by metagenomics and culture.</title>
        <authorList>
            <person name="Gilroy R."/>
            <person name="Ravi A."/>
            <person name="Getino M."/>
            <person name="Pursley I."/>
            <person name="Horton D.L."/>
            <person name="Alikhan N.F."/>
            <person name="Baker D."/>
            <person name="Gharbi K."/>
            <person name="Hall N."/>
            <person name="Watson M."/>
            <person name="Adriaenssens E.M."/>
            <person name="Foster-Nyarko E."/>
            <person name="Jarju S."/>
            <person name="Secka A."/>
            <person name="Antonio M."/>
            <person name="Oren A."/>
            <person name="Chaudhuri R.R."/>
            <person name="La Ragione R."/>
            <person name="Hildebrand F."/>
            <person name="Pallen M.J."/>
        </authorList>
    </citation>
    <scope>NUCLEOTIDE SEQUENCE</scope>
    <source>
        <strain evidence="13">CHK199-9574</strain>
    </source>
</reference>
<evidence type="ECO:0000256" key="2">
    <source>
        <dbReference type="ARBA" id="ARBA00012418"/>
    </source>
</evidence>
<dbReference type="GO" id="GO:0005737">
    <property type="term" value="C:cytoplasm"/>
    <property type="evidence" value="ECO:0007669"/>
    <property type="project" value="UniProtKB-ARBA"/>
</dbReference>
<keyword evidence="7 11" id="KW-0804">Transcription</keyword>
<comment type="similarity">
    <text evidence="1 11">Belongs to the RNA polymerase alpha chain family.</text>
</comment>
<dbReference type="FunFam" id="2.170.120.12:FF:000001">
    <property type="entry name" value="DNA-directed RNA polymerase subunit alpha"/>
    <property type="match status" value="1"/>
</dbReference>
<dbReference type="AlphaFoldDB" id="A0A9D1Z8C1"/>
<dbReference type="InterPro" id="IPR036603">
    <property type="entry name" value="RBP11-like"/>
</dbReference>
<comment type="domain">
    <text evidence="11">The N-terminal domain is essential for RNAP assembly and basal transcription, whereas the C-terminal domain is involved in interaction with transcriptional regulators and with upstream promoter elements.</text>
</comment>
<dbReference type="GO" id="GO:0006351">
    <property type="term" value="P:DNA-templated transcription"/>
    <property type="evidence" value="ECO:0007669"/>
    <property type="project" value="UniProtKB-UniRule"/>
</dbReference>
<comment type="caution">
    <text evidence="13">The sequence shown here is derived from an EMBL/GenBank/DDBJ whole genome shotgun (WGS) entry which is preliminary data.</text>
</comment>
<evidence type="ECO:0000313" key="14">
    <source>
        <dbReference type="Proteomes" id="UP000824135"/>
    </source>
</evidence>
<dbReference type="Pfam" id="PF01000">
    <property type="entry name" value="RNA_pol_A_bac"/>
    <property type="match status" value="1"/>
</dbReference>
<comment type="subunit">
    <text evidence="11">Homodimer. The RNAP catalytic core consists of 2 alpha, 1 beta, 1 beta' and 1 omega subunit. When a sigma factor is associated with the core the holoenzyme is formed, which can initiate transcription.</text>
</comment>
<keyword evidence="5 11" id="KW-0808">Transferase</keyword>
<evidence type="ECO:0000256" key="6">
    <source>
        <dbReference type="ARBA" id="ARBA00022695"/>
    </source>
</evidence>
<evidence type="ECO:0000256" key="4">
    <source>
        <dbReference type="ARBA" id="ARBA00022478"/>
    </source>
</evidence>
<dbReference type="InterPro" id="IPR011262">
    <property type="entry name" value="DNA-dir_RNA_pol_insert"/>
</dbReference>
<feature type="region of interest" description="Alpha N-terminal domain (alpha-NTD)" evidence="11">
    <location>
        <begin position="1"/>
        <end position="236"/>
    </location>
</feature>
<dbReference type="InterPro" id="IPR011263">
    <property type="entry name" value="DNA-dir_RNA_pol_RpoA/D/Rpb3"/>
</dbReference>
<dbReference type="InterPro" id="IPR036643">
    <property type="entry name" value="RNApol_insert_sf"/>
</dbReference>
<organism evidence="13 14">
    <name type="scientific">Candidatus Borkfalkia excrementavium</name>
    <dbReference type="NCBI Taxonomy" id="2838505"/>
    <lineage>
        <taxon>Bacteria</taxon>
        <taxon>Bacillati</taxon>
        <taxon>Bacillota</taxon>
        <taxon>Clostridia</taxon>
        <taxon>Christensenellales</taxon>
        <taxon>Christensenellaceae</taxon>
        <taxon>Candidatus Borkfalkia</taxon>
    </lineage>
</organism>
<dbReference type="GO" id="GO:0046983">
    <property type="term" value="F:protein dimerization activity"/>
    <property type="evidence" value="ECO:0007669"/>
    <property type="project" value="InterPro"/>
</dbReference>
<evidence type="ECO:0000256" key="10">
    <source>
        <dbReference type="ARBA" id="ARBA00048552"/>
    </source>
</evidence>
<dbReference type="Gene3D" id="1.10.150.20">
    <property type="entry name" value="5' to 3' exonuclease, C-terminal subdomain"/>
    <property type="match status" value="1"/>
</dbReference>
<dbReference type="NCBIfam" id="NF003515">
    <property type="entry name" value="PRK05182.2-1"/>
    <property type="match status" value="1"/>
</dbReference>
<name>A0A9D1Z8C1_9FIRM</name>
<protein>
    <recommendedName>
        <fullName evidence="3 11">DNA-directed RNA polymerase subunit alpha</fullName>
        <shortName evidence="11">RNAP subunit alpha</shortName>
        <ecNumber evidence="2 11">2.7.7.6</ecNumber>
    </recommendedName>
    <alternativeName>
        <fullName evidence="9 11">RNA polymerase subunit alpha</fullName>
    </alternativeName>
    <alternativeName>
        <fullName evidence="8 11">Transcriptase subunit alpha</fullName>
    </alternativeName>
</protein>
<dbReference type="SUPFAM" id="SSF56553">
    <property type="entry name" value="Insert subdomain of RNA polymerase alpha subunit"/>
    <property type="match status" value="1"/>
</dbReference>
<dbReference type="NCBIfam" id="NF003513">
    <property type="entry name" value="PRK05182.1-2"/>
    <property type="match status" value="1"/>
</dbReference>
<accession>A0A9D1Z8C1</accession>
<dbReference type="EMBL" id="DXCO01000034">
    <property type="protein sequence ID" value="HIY78337.1"/>
    <property type="molecule type" value="Genomic_DNA"/>
</dbReference>
<comment type="catalytic activity">
    <reaction evidence="10 11">
        <text>RNA(n) + a ribonucleoside 5'-triphosphate = RNA(n+1) + diphosphate</text>
        <dbReference type="Rhea" id="RHEA:21248"/>
        <dbReference type="Rhea" id="RHEA-COMP:14527"/>
        <dbReference type="Rhea" id="RHEA-COMP:17342"/>
        <dbReference type="ChEBI" id="CHEBI:33019"/>
        <dbReference type="ChEBI" id="CHEBI:61557"/>
        <dbReference type="ChEBI" id="CHEBI:140395"/>
        <dbReference type="EC" id="2.7.7.6"/>
    </reaction>
</comment>
<dbReference type="GO" id="GO:0003677">
    <property type="term" value="F:DNA binding"/>
    <property type="evidence" value="ECO:0007669"/>
    <property type="project" value="UniProtKB-UniRule"/>
</dbReference>
<dbReference type="CDD" id="cd06928">
    <property type="entry name" value="RNAP_alpha_NTD"/>
    <property type="match status" value="1"/>
</dbReference>
<evidence type="ECO:0000259" key="12">
    <source>
        <dbReference type="SMART" id="SM00662"/>
    </source>
</evidence>
<dbReference type="HAMAP" id="MF_00059">
    <property type="entry name" value="RNApol_bact_RpoA"/>
    <property type="match status" value="1"/>
</dbReference>
<evidence type="ECO:0000313" key="13">
    <source>
        <dbReference type="EMBL" id="HIY78337.1"/>
    </source>
</evidence>
<evidence type="ECO:0000256" key="8">
    <source>
        <dbReference type="ARBA" id="ARBA00032524"/>
    </source>
</evidence>
<dbReference type="Pfam" id="PF03118">
    <property type="entry name" value="RNA_pol_A_CTD"/>
    <property type="match status" value="1"/>
</dbReference>
<dbReference type="InterPro" id="IPR011260">
    <property type="entry name" value="RNAP_asu_C"/>
</dbReference>
<dbReference type="FunFam" id="1.10.150.20:FF:000001">
    <property type="entry name" value="DNA-directed RNA polymerase subunit alpha"/>
    <property type="match status" value="1"/>
</dbReference>
<proteinExistence type="inferred from homology"/>
<dbReference type="GO" id="GO:0000428">
    <property type="term" value="C:DNA-directed RNA polymerase complex"/>
    <property type="evidence" value="ECO:0007669"/>
    <property type="project" value="UniProtKB-KW"/>
</dbReference>
<evidence type="ECO:0000256" key="5">
    <source>
        <dbReference type="ARBA" id="ARBA00022679"/>
    </source>
</evidence>
<comment type="function">
    <text evidence="11">DNA-dependent RNA polymerase catalyzes the transcription of DNA into RNA using the four ribonucleoside triphosphates as substrates.</text>
</comment>
<dbReference type="NCBIfam" id="TIGR02027">
    <property type="entry name" value="rpoA"/>
    <property type="match status" value="1"/>
</dbReference>
<dbReference type="Pfam" id="PF01193">
    <property type="entry name" value="RNA_pol_L"/>
    <property type="match status" value="1"/>
</dbReference>
<dbReference type="SUPFAM" id="SSF47789">
    <property type="entry name" value="C-terminal domain of RNA polymerase alpha subunit"/>
    <property type="match status" value="1"/>
</dbReference>